<dbReference type="EMBL" id="GAIX01002686">
    <property type="protein sequence ID" value="JAA89874.1"/>
    <property type="molecule type" value="Transcribed_RNA"/>
</dbReference>
<dbReference type="AlphaFoldDB" id="S4PG50"/>
<reference evidence="1" key="2">
    <citation type="submission" date="2013-05" db="EMBL/GenBank/DDBJ databases">
        <authorList>
            <person name="Carter J.-M."/>
            <person name="Baker S.C."/>
            <person name="Pink R."/>
            <person name="Carter D.R.F."/>
            <person name="Collins A."/>
            <person name="Tomlin J."/>
            <person name="Gibbs M."/>
            <person name="Breuker C.J."/>
        </authorList>
    </citation>
    <scope>NUCLEOTIDE SEQUENCE</scope>
    <source>
        <tissue evidence="1">Ovary</tissue>
    </source>
</reference>
<feature type="non-terminal residue" evidence="1">
    <location>
        <position position="1"/>
    </location>
</feature>
<name>S4PG50_9NEOP</name>
<sequence>IRRLREPRNEIQVMQELSRVRRHKNENADMLGRRLRELLDTLFSVGTHSNKSYYEKMVIEQYTNNLEFQ</sequence>
<proteinExistence type="predicted"/>
<protein>
    <submittedName>
        <fullName evidence="1">Uncharacterized protein</fullName>
    </submittedName>
</protein>
<reference evidence="1" key="1">
    <citation type="journal article" date="2013" name="BMC Genomics">
        <title>Unscrambling butterfly oogenesis.</title>
        <authorList>
            <person name="Carter J.M."/>
            <person name="Baker S.C."/>
            <person name="Pink R."/>
            <person name="Carter D.R."/>
            <person name="Collins A."/>
            <person name="Tomlin J."/>
            <person name="Gibbs M."/>
            <person name="Breuker C.J."/>
        </authorList>
    </citation>
    <scope>NUCLEOTIDE SEQUENCE</scope>
    <source>
        <tissue evidence="1">Ovary</tissue>
    </source>
</reference>
<evidence type="ECO:0000313" key="1">
    <source>
        <dbReference type="EMBL" id="JAA89874.1"/>
    </source>
</evidence>
<feature type="non-terminal residue" evidence="1">
    <location>
        <position position="69"/>
    </location>
</feature>
<organism evidence="1">
    <name type="scientific">Pararge aegeria</name>
    <name type="common">speckled wood butterfly</name>
    <dbReference type="NCBI Taxonomy" id="116150"/>
    <lineage>
        <taxon>Eukaryota</taxon>
        <taxon>Metazoa</taxon>
        <taxon>Ecdysozoa</taxon>
        <taxon>Arthropoda</taxon>
        <taxon>Hexapoda</taxon>
        <taxon>Insecta</taxon>
        <taxon>Pterygota</taxon>
        <taxon>Neoptera</taxon>
        <taxon>Endopterygota</taxon>
        <taxon>Lepidoptera</taxon>
        <taxon>Glossata</taxon>
        <taxon>Ditrysia</taxon>
        <taxon>Papilionoidea</taxon>
        <taxon>Nymphalidae</taxon>
        <taxon>Satyrinae</taxon>
        <taxon>Satyrini</taxon>
        <taxon>Parargina</taxon>
        <taxon>Pararge</taxon>
    </lineage>
</organism>
<accession>S4PG50</accession>